<feature type="domain" description="Cytochrome c-type biogenesis protein H TPR" evidence="9">
    <location>
        <begin position="301"/>
        <end position="421"/>
    </location>
</feature>
<feature type="domain" description="Peptidase M48" evidence="8">
    <location>
        <begin position="85"/>
        <end position="269"/>
    </location>
</feature>
<dbReference type="GO" id="GO:0004222">
    <property type="term" value="F:metalloendopeptidase activity"/>
    <property type="evidence" value="ECO:0007669"/>
    <property type="project" value="InterPro"/>
</dbReference>
<dbReference type="EMBL" id="CP001197">
    <property type="protein sequence ID" value="ACL07440.1"/>
    <property type="molecule type" value="Genomic_DNA"/>
</dbReference>
<dbReference type="AlphaFoldDB" id="B8DKL1"/>
<name>B8DKL1_NITV9</name>
<dbReference type="GO" id="GO:0051603">
    <property type="term" value="P:proteolysis involved in protein catabolic process"/>
    <property type="evidence" value="ECO:0007669"/>
    <property type="project" value="TreeGrafter"/>
</dbReference>
<keyword evidence="2" id="KW-0645">Protease</keyword>
<evidence type="ECO:0000256" key="6">
    <source>
        <dbReference type="ARBA" id="ARBA00023049"/>
    </source>
</evidence>
<evidence type="ECO:0000256" key="5">
    <source>
        <dbReference type="ARBA" id="ARBA00022833"/>
    </source>
</evidence>
<dbReference type="Pfam" id="PF23914">
    <property type="entry name" value="TPR_CcmH_CycH"/>
    <property type="match status" value="1"/>
</dbReference>
<feature type="repeat" description="TPR" evidence="7">
    <location>
        <begin position="318"/>
        <end position="351"/>
    </location>
</feature>
<dbReference type="InterPro" id="IPR019734">
    <property type="entry name" value="TPR_rpt"/>
</dbReference>
<dbReference type="InterPro" id="IPR001915">
    <property type="entry name" value="Peptidase_M48"/>
</dbReference>
<keyword evidence="7" id="KW-0802">TPR repeat</keyword>
<keyword evidence="6" id="KW-0482">Metalloprotease</keyword>
<dbReference type="InterPro" id="IPR011990">
    <property type="entry name" value="TPR-like_helical_dom_sf"/>
</dbReference>
<evidence type="ECO:0000256" key="3">
    <source>
        <dbReference type="ARBA" id="ARBA00022723"/>
    </source>
</evidence>
<keyword evidence="5" id="KW-0862">Zinc</keyword>
<keyword evidence="3" id="KW-0479">Metal-binding</keyword>
<dbReference type="Gene3D" id="1.25.40.10">
    <property type="entry name" value="Tetratricopeptide repeat domain"/>
    <property type="match status" value="1"/>
</dbReference>
<protein>
    <submittedName>
        <fullName evidence="10">Peptidase M48 Ste24p</fullName>
    </submittedName>
</protein>
<dbReference type="GO" id="GO:0016020">
    <property type="term" value="C:membrane"/>
    <property type="evidence" value="ECO:0007669"/>
    <property type="project" value="TreeGrafter"/>
</dbReference>
<dbReference type="PROSITE" id="PS50005">
    <property type="entry name" value="TPR"/>
    <property type="match status" value="2"/>
</dbReference>
<dbReference type="eggNOG" id="COG4783">
    <property type="taxonomic scope" value="Bacteria"/>
</dbReference>
<dbReference type="InterPro" id="IPR056413">
    <property type="entry name" value="TPR_CcmH_CycH"/>
</dbReference>
<evidence type="ECO:0000256" key="4">
    <source>
        <dbReference type="ARBA" id="ARBA00022801"/>
    </source>
</evidence>
<keyword evidence="4" id="KW-0378">Hydrolase</keyword>
<evidence type="ECO:0000259" key="9">
    <source>
        <dbReference type="Pfam" id="PF23914"/>
    </source>
</evidence>
<feature type="repeat" description="TPR" evidence="7">
    <location>
        <begin position="352"/>
        <end position="385"/>
    </location>
</feature>
<evidence type="ECO:0000313" key="10">
    <source>
        <dbReference type="EMBL" id="ACL07440.1"/>
    </source>
</evidence>
<dbReference type="SMART" id="SM00028">
    <property type="entry name" value="TPR"/>
    <property type="match status" value="3"/>
</dbReference>
<dbReference type="STRING" id="883.DvMF_0483"/>
<accession>B8DKL1</accession>
<reference evidence="10" key="1">
    <citation type="submission" date="2008-10" db="EMBL/GenBank/DDBJ databases">
        <title>Complete sequence of Desulfovibrio vulgaris str. 'Miyazaki F'.</title>
        <authorList>
            <person name="Lucas S."/>
            <person name="Copeland A."/>
            <person name="Lapidus A."/>
            <person name="Glavina del Rio T."/>
            <person name="Dalin E."/>
            <person name="Tice H."/>
            <person name="Bruce D."/>
            <person name="Goodwin L."/>
            <person name="Pitluck S."/>
            <person name="Sims D."/>
            <person name="Brettin T."/>
            <person name="Detter J.C."/>
            <person name="Han C."/>
            <person name="Larimer F."/>
            <person name="Land M."/>
            <person name="Hauser L."/>
            <person name="Kyrpides N."/>
            <person name="Mikhailova N."/>
            <person name="Hazen T.C."/>
            <person name="Richardson P."/>
        </authorList>
    </citation>
    <scope>NUCLEOTIDE SEQUENCE</scope>
    <source>
        <strain evidence="10">Miyazaki F</strain>
    </source>
</reference>
<dbReference type="CDD" id="cd07333">
    <property type="entry name" value="M48C_bepA_like"/>
    <property type="match status" value="1"/>
</dbReference>
<sequence length="490" mass="54934">MTHRMTNDFRHSSAPRTGRLRARLRGALALCLCGLMLLGQALPAFAPPAGAFLGDFTVKDEVELGKKFNVLIKARLPLVEDPEVKEYVRSIVERLKAVVPPQPFEFETNVLLHNAVNAFASPGGYIFVHTGLLMAMEHESEVAGVLAHEMAHVTQRHIASRIEKSQRITLLSLAGALAGAFVGGGGSSKGAAMAGSLAAGQTAMLNYSRIDESDADQAGMQYLVAAGFRPDGMAGAFEKLRRQSWSTGTDVPAYLSTHPNITERISEVRLRVEQLAASVRNRQDDDERFRRVQLLVRARYADATTALRTFEQAKPTDCMSQLGLAILYSRLNRIGEATTAFDRALACNPKDQLVWREAGRFHYTKGDRNRAAQMLQRAVLMNSRDYMALFFYARLLFDAGQRNEAYTYYKEVLRHLPEDSEVHDYYGRALGMDGQVFKGYLHLAYSALYSNEKEKVEQLRDKARAVIRTPEDQTDLERFDTRYQERKAVW</sequence>
<organism evidence="10">
    <name type="scientific">Nitratidesulfovibrio vulgaris (strain DSM 19637 / Miyazaki F)</name>
    <name type="common">Desulfovibrio vulgaris</name>
    <dbReference type="NCBI Taxonomy" id="883"/>
    <lineage>
        <taxon>Bacteria</taxon>
        <taxon>Pseudomonadati</taxon>
        <taxon>Thermodesulfobacteriota</taxon>
        <taxon>Desulfovibrionia</taxon>
        <taxon>Desulfovibrionales</taxon>
        <taxon>Desulfovibrionaceae</taxon>
        <taxon>Nitratidesulfovibrio</taxon>
    </lineage>
</organism>
<dbReference type="SUPFAM" id="SSF48452">
    <property type="entry name" value="TPR-like"/>
    <property type="match status" value="1"/>
</dbReference>
<dbReference type="PANTHER" id="PTHR22726:SF1">
    <property type="entry name" value="METALLOENDOPEPTIDASE OMA1, MITOCHONDRIAL"/>
    <property type="match status" value="1"/>
</dbReference>
<dbReference type="GO" id="GO:0046872">
    <property type="term" value="F:metal ion binding"/>
    <property type="evidence" value="ECO:0007669"/>
    <property type="project" value="UniProtKB-KW"/>
</dbReference>
<dbReference type="Gene3D" id="3.30.2010.10">
    <property type="entry name" value="Metalloproteases ('zincins'), catalytic domain"/>
    <property type="match status" value="1"/>
</dbReference>
<evidence type="ECO:0000256" key="2">
    <source>
        <dbReference type="ARBA" id="ARBA00022670"/>
    </source>
</evidence>
<comment type="cofactor">
    <cofactor evidence="1">
        <name>Zn(2+)</name>
        <dbReference type="ChEBI" id="CHEBI:29105"/>
    </cofactor>
</comment>
<evidence type="ECO:0000259" key="8">
    <source>
        <dbReference type="Pfam" id="PF01435"/>
    </source>
</evidence>
<gene>
    <name evidence="10" type="ordered locus">DvMF_0483</name>
</gene>
<dbReference type="KEGG" id="dvm:DvMF_0483"/>
<dbReference type="InterPro" id="IPR051156">
    <property type="entry name" value="Mito/Outer_Membr_Metalloprot"/>
</dbReference>
<dbReference type="HOGENOM" id="CLU_030556_2_0_7"/>
<dbReference type="Pfam" id="PF01435">
    <property type="entry name" value="Peptidase_M48"/>
    <property type="match status" value="1"/>
</dbReference>
<dbReference type="PANTHER" id="PTHR22726">
    <property type="entry name" value="METALLOENDOPEPTIDASE OMA1"/>
    <property type="match status" value="1"/>
</dbReference>
<evidence type="ECO:0000256" key="7">
    <source>
        <dbReference type="PROSITE-ProRule" id="PRU00339"/>
    </source>
</evidence>
<evidence type="ECO:0000256" key="1">
    <source>
        <dbReference type="ARBA" id="ARBA00001947"/>
    </source>
</evidence>
<proteinExistence type="predicted"/>